<feature type="domain" description="P/Homo B" evidence="3">
    <location>
        <begin position="22"/>
        <end position="176"/>
    </location>
</feature>
<dbReference type="InterPro" id="IPR002884">
    <property type="entry name" value="P_dom"/>
</dbReference>
<keyword evidence="1" id="KW-0645">Protease</keyword>
<sequence>MRFVIVHTIGTLLLWVTLVTDSFAQTFYAQGGRIADFNGKELADTFSVQIKGLPPQIDMNFGLTKVCFDITHSKVSDLKIELINPAGASIWLSNRNGGDVGANYNGTCFRANGFSGYIQDGKAPFEGEYTPNGRFEFLNNHTNPNGTWKLLISDLKTGARGSLNFFTLEFSSNPMPDLVKGPCSIENGAGCSCEEEGASCELLPDFIILPTFTQTQWKEYPKDDPYYPGQLRFAASIANIGDGPLETVGKGEWYCGDTRVDSASKCANGAFPRQKLYQRVYKKNGDKIEWHDYDAGTNYFDDQPGHNHFHVDGWVEFRLIKKQKKGLFVKKVVVGKSRKVSYCLFDSGICNNDGLCQVDSVNFGQKNLPNYGMGNYVDCKSKKQGISVGGYDTYGMMYEGQYIQLPKNLKSGQYFLEIEIDPSRIYKEKKRSNNLFTMPVVISKQS</sequence>
<dbReference type="InterPro" id="IPR001695">
    <property type="entry name" value="Lysyl_oxidase"/>
</dbReference>
<name>A0A344TFB5_9BACT</name>
<protein>
    <recommendedName>
        <fullName evidence="3">P/Homo B domain-containing protein</fullName>
    </recommendedName>
</protein>
<keyword evidence="5" id="KW-1185">Reference proteome</keyword>
<dbReference type="GO" id="GO:0005507">
    <property type="term" value="F:copper ion binding"/>
    <property type="evidence" value="ECO:0007669"/>
    <property type="project" value="InterPro"/>
</dbReference>
<dbReference type="Pfam" id="PF01186">
    <property type="entry name" value="Lysyl_oxidase"/>
    <property type="match status" value="1"/>
</dbReference>
<dbReference type="EMBL" id="CP030850">
    <property type="protein sequence ID" value="AXE17336.1"/>
    <property type="molecule type" value="Genomic_DNA"/>
</dbReference>
<reference evidence="4 5" key="1">
    <citation type="submission" date="2018-07" db="EMBL/GenBank/DDBJ databases">
        <title>Genome sequencing of Runella.</title>
        <authorList>
            <person name="Baek M.-G."/>
            <person name="Yi H."/>
        </authorList>
    </citation>
    <scope>NUCLEOTIDE SEQUENCE [LARGE SCALE GENOMIC DNA]</scope>
    <source>
        <strain evidence="4 5">HYN0085</strain>
    </source>
</reference>
<dbReference type="GO" id="GO:0004252">
    <property type="term" value="F:serine-type endopeptidase activity"/>
    <property type="evidence" value="ECO:0007669"/>
    <property type="project" value="InterPro"/>
</dbReference>
<evidence type="ECO:0000313" key="5">
    <source>
        <dbReference type="Proteomes" id="UP000251993"/>
    </source>
</evidence>
<evidence type="ECO:0000313" key="4">
    <source>
        <dbReference type="EMBL" id="AXE17336.1"/>
    </source>
</evidence>
<proteinExistence type="predicted"/>
<dbReference type="PROSITE" id="PS51829">
    <property type="entry name" value="P_HOMO_B"/>
    <property type="match status" value="1"/>
</dbReference>
<dbReference type="Gene3D" id="2.60.120.260">
    <property type="entry name" value="Galactose-binding domain-like"/>
    <property type="match status" value="1"/>
</dbReference>
<gene>
    <name evidence="4" type="ORF">DR864_06120</name>
</gene>
<dbReference type="OrthoDB" id="914406at2"/>
<dbReference type="GO" id="GO:0016641">
    <property type="term" value="F:oxidoreductase activity, acting on the CH-NH2 group of donors, oxygen as acceptor"/>
    <property type="evidence" value="ECO:0007669"/>
    <property type="project" value="InterPro"/>
</dbReference>
<evidence type="ECO:0000256" key="2">
    <source>
        <dbReference type="ARBA" id="ARBA00022801"/>
    </source>
</evidence>
<keyword evidence="2" id="KW-0378">Hydrolase</keyword>
<dbReference type="InterPro" id="IPR008979">
    <property type="entry name" value="Galactose-bd-like_sf"/>
</dbReference>
<dbReference type="GO" id="GO:0006508">
    <property type="term" value="P:proteolysis"/>
    <property type="evidence" value="ECO:0007669"/>
    <property type="project" value="UniProtKB-KW"/>
</dbReference>
<dbReference type="AlphaFoldDB" id="A0A344TFB5"/>
<dbReference type="RefSeq" id="WP_114066122.1">
    <property type="nucleotide sequence ID" value="NZ_CP030850.1"/>
</dbReference>
<evidence type="ECO:0000256" key="1">
    <source>
        <dbReference type="ARBA" id="ARBA00022670"/>
    </source>
</evidence>
<dbReference type="SUPFAM" id="SSF49785">
    <property type="entry name" value="Galactose-binding domain-like"/>
    <property type="match status" value="1"/>
</dbReference>
<dbReference type="Pfam" id="PF01483">
    <property type="entry name" value="P_proprotein"/>
    <property type="match status" value="1"/>
</dbReference>
<dbReference type="Proteomes" id="UP000251993">
    <property type="component" value="Chromosome"/>
</dbReference>
<evidence type="ECO:0000259" key="3">
    <source>
        <dbReference type="PROSITE" id="PS51829"/>
    </source>
</evidence>
<dbReference type="KEGG" id="run:DR864_06120"/>
<accession>A0A344TFB5</accession>
<organism evidence="4 5">
    <name type="scientific">Runella rosea</name>
    <dbReference type="NCBI Taxonomy" id="2259595"/>
    <lineage>
        <taxon>Bacteria</taxon>
        <taxon>Pseudomonadati</taxon>
        <taxon>Bacteroidota</taxon>
        <taxon>Cytophagia</taxon>
        <taxon>Cytophagales</taxon>
        <taxon>Spirosomataceae</taxon>
        <taxon>Runella</taxon>
    </lineage>
</organism>